<dbReference type="Gene3D" id="1.10.8.1080">
    <property type="match status" value="1"/>
</dbReference>
<dbReference type="Gene3D" id="3.40.50.10490">
    <property type="entry name" value="Glucose-6-phosphate isomerase like protein, domain 1"/>
    <property type="match status" value="1"/>
</dbReference>
<dbReference type="GO" id="GO:0046348">
    <property type="term" value="P:amino sugar catabolic process"/>
    <property type="evidence" value="ECO:0007669"/>
    <property type="project" value="InterPro"/>
</dbReference>
<comment type="function">
    <text evidence="3">Specifically catalyzes the cleavage of the D-lactyl ether substituent of MurNAc 6-phosphate, producing GlcNAc 6-phosphate and D-lactate.</text>
</comment>
<dbReference type="Proteomes" id="UP000269198">
    <property type="component" value="Unassembled WGS sequence"/>
</dbReference>
<dbReference type="RefSeq" id="WP_123200925.1">
    <property type="nucleotide sequence ID" value="NZ_RJMB01000007.1"/>
</dbReference>
<feature type="active site" evidence="3">
    <location>
        <position position="130"/>
    </location>
</feature>
<dbReference type="PANTHER" id="PTHR10088">
    <property type="entry name" value="GLUCOKINASE REGULATORY PROTEIN"/>
    <property type="match status" value="1"/>
</dbReference>
<comment type="similarity">
    <text evidence="3">Belongs to the GCKR-like family. MurNAc-6-P etherase subfamily.</text>
</comment>
<comment type="caution">
    <text evidence="6">The sequence shown here is derived from an EMBL/GenBank/DDBJ whole genome shotgun (WGS) entry which is preliminary data.</text>
</comment>
<feature type="region of interest" description="Disordered" evidence="4">
    <location>
        <begin position="1"/>
        <end position="23"/>
    </location>
</feature>
<evidence type="ECO:0000256" key="1">
    <source>
        <dbReference type="ARBA" id="ARBA00023239"/>
    </source>
</evidence>
<keyword evidence="2 3" id="KW-0119">Carbohydrate metabolism</keyword>
<dbReference type="GO" id="GO:0097367">
    <property type="term" value="F:carbohydrate derivative binding"/>
    <property type="evidence" value="ECO:0007669"/>
    <property type="project" value="InterPro"/>
</dbReference>
<comment type="catalytic activity">
    <reaction evidence="3">
        <text>N-acetyl-D-muramate 6-phosphate + H2O = N-acetyl-D-glucosamine 6-phosphate + (R)-lactate</text>
        <dbReference type="Rhea" id="RHEA:26410"/>
        <dbReference type="ChEBI" id="CHEBI:15377"/>
        <dbReference type="ChEBI" id="CHEBI:16004"/>
        <dbReference type="ChEBI" id="CHEBI:57513"/>
        <dbReference type="ChEBI" id="CHEBI:58722"/>
        <dbReference type="EC" id="4.2.1.126"/>
    </reaction>
</comment>
<gene>
    <name evidence="3 6" type="primary">murQ</name>
    <name evidence="6" type="ORF">EFW17_09300</name>
</gene>
<dbReference type="Pfam" id="PF22645">
    <property type="entry name" value="GKRP_SIS_N"/>
    <property type="match status" value="1"/>
</dbReference>
<reference evidence="6 7" key="1">
    <citation type="submission" date="2018-11" db="EMBL/GenBank/DDBJ databases">
        <title>The genome draft of YIM 96095.</title>
        <authorList>
            <person name="Tang S.-K."/>
            <person name="Chunyu W.-X."/>
            <person name="Feng Y.-Z."/>
        </authorList>
    </citation>
    <scope>NUCLEOTIDE SEQUENCE [LARGE SCALE GENOMIC DNA]</scope>
    <source>
        <strain evidence="6 7">YIM 96095</strain>
    </source>
</reference>
<keyword evidence="1 3" id="KW-0456">Lyase</keyword>
<evidence type="ECO:0000313" key="7">
    <source>
        <dbReference type="Proteomes" id="UP000269198"/>
    </source>
</evidence>
<evidence type="ECO:0000256" key="2">
    <source>
        <dbReference type="ARBA" id="ARBA00023277"/>
    </source>
</evidence>
<evidence type="ECO:0000256" key="4">
    <source>
        <dbReference type="SAM" id="MobiDB-lite"/>
    </source>
</evidence>
<feature type="active site" description="Proton donor" evidence="3">
    <location>
        <position position="99"/>
    </location>
</feature>
<dbReference type="EMBL" id="RJMB01000007">
    <property type="protein sequence ID" value="RNL85270.1"/>
    <property type="molecule type" value="Genomic_DNA"/>
</dbReference>
<evidence type="ECO:0000256" key="3">
    <source>
        <dbReference type="HAMAP-Rule" id="MF_00068"/>
    </source>
</evidence>
<dbReference type="InterPro" id="IPR046348">
    <property type="entry name" value="SIS_dom_sf"/>
</dbReference>
<dbReference type="AlphaFoldDB" id="A0A3N0EBQ6"/>
<dbReference type="NCBIfam" id="NF003915">
    <property type="entry name" value="PRK05441.1"/>
    <property type="match status" value="1"/>
</dbReference>
<keyword evidence="7" id="KW-1185">Reference proteome</keyword>
<dbReference type="CDD" id="cd05007">
    <property type="entry name" value="SIS_Etherase"/>
    <property type="match status" value="1"/>
</dbReference>
<dbReference type="EC" id="4.2.1.126" evidence="3"/>
<feature type="domain" description="SIS" evidence="5">
    <location>
        <begin position="71"/>
        <end position="234"/>
    </location>
</feature>
<dbReference type="PANTHER" id="PTHR10088:SF4">
    <property type="entry name" value="GLUCOKINASE REGULATORY PROTEIN"/>
    <property type="match status" value="1"/>
</dbReference>
<evidence type="ECO:0000313" key="6">
    <source>
        <dbReference type="EMBL" id="RNL85270.1"/>
    </source>
</evidence>
<dbReference type="NCBIfam" id="NF009222">
    <property type="entry name" value="PRK12570.1"/>
    <property type="match status" value="1"/>
</dbReference>
<proteinExistence type="inferred from homology"/>
<name>A0A3N0EBQ6_9ACTN</name>
<dbReference type="GO" id="GO:0016803">
    <property type="term" value="F:ether hydrolase activity"/>
    <property type="evidence" value="ECO:0007669"/>
    <property type="project" value="TreeGrafter"/>
</dbReference>
<sequence length="320" mass="33346">MPQPHDELGSAVGEDPDRLNLLPTEQVRPGSQDLDIRPVDDVVELLLEAEADVPSVLHTARAQLTTAAGMIAERFARGGRLVYVGAGTPGRIALLDAAECPPTFGVEEGRVTAIVAGGDRARESATEDAEDDTDRARARLAEEQPTSEDVVVGITASGRTPFVLEALATARSAGATTMAVTNNSGQPVSTTADHVIELRTGPEVLAGSTRLTAGTAQKIALNVLSTAAMVRWGRTYGGWMVGVRATNGKLRGRAIRIIQEITGVDAETAGDTLDAAGQQTQTALVMVLLGVDAGTARGLLETSGGRVRDAVYRGGGHERP</sequence>
<dbReference type="UniPathway" id="UPA00342"/>
<dbReference type="GO" id="GO:0097173">
    <property type="term" value="P:N-acetylmuramic acid catabolic process"/>
    <property type="evidence" value="ECO:0007669"/>
    <property type="project" value="UniProtKB-UniPathway"/>
</dbReference>
<dbReference type="OrthoDB" id="9813395at2"/>
<dbReference type="GO" id="GO:0009254">
    <property type="term" value="P:peptidoglycan turnover"/>
    <property type="evidence" value="ECO:0007669"/>
    <property type="project" value="TreeGrafter"/>
</dbReference>
<comment type="miscellaneous">
    <text evidence="3">A lyase-type mechanism (elimination/hydration) is suggested for the cleavage of the lactyl ether bond of MurNAc 6-phosphate, with the formation of an alpha,beta-unsaturated aldehyde intermediate with (E)-stereochemistry, followed by the syn addition of water to give product.</text>
</comment>
<dbReference type="PROSITE" id="PS51464">
    <property type="entry name" value="SIS"/>
    <property type="match status" value="1"/>
</dbReference>
<organism evidence="6 7">
    <name type="scientific">Halostreptopolyspora alba</name>
    <dbReference type="NCBI Taxonomy" id="2487137"/>
    <lineage>
        <taxon>Bacteria</taxon>
        <taxon>Bacillati</taxon>
        <taxon>Actinomycetota</taxon>
        <taxon>Actinomycetes</taxon>
        <taxon>Streptosporangiales</taxon>
        <taxon>Nocardiopsidaceae</taxon>
        <taxon>Halostreptopolyspora</taxon>
    </lineage>
</organism>
<dbReference type="HAMAP" id="MF_00068">
    <property type="entry name" value="MurQ"/>
    <property type="match status" value="1"/>
</dbReference>
<dbReference type="SUPFAM" id="SSF53697">
    <property type="entry name" value="SIS domain"/>
    <property type="match status" value="1"/>
</dbReference>
<comment type="subunit">
    <text evidence="3">Homodimer.</text>
</comment>
<dbReference type="InterPro" id="IPR001347">
    <property type="entry name" value="SIS_dom"/>
</dbReference>
<dbReference type="InterPro" id="IPR005488">
    <property type="entry name" value="Etherase_MurQ"/>
</dbReference>
<accession>A0A3N0EBQ6</accession>
<dbReference type="GO" id="GO:0016835">
    <property type="term" value="F:carbon-oxygen lyase activity"/>
    <property type="evidence" value="ECO:0007669"/>
    <property type="project" value="UniProtKB-UniRule"/>
</dbReference>
<dbReference type="NCBIfam" id="TIGR00274">
    <property type="entry name" value="N-acetylmuramic acid 6-phosphate etherase"/>
    <property type="match status" value="1"/>
</dbReference>
<dbReference type="InterPro" id="IPR040190">
    <property type="entry name" value="MURQ/GCKR"/>
</dbReference>
<evidence type="ECO:0000259" key="5">
    <source>
        <dbReference type="PROSITE" id="PS51464"/>
    </source>
</evidence>
<protein>
    <recommendedName>
        <fullName evidence="3">N-acetylmuramic acid 6-phosphate etherase</fullName>
        <shortName evidence="3">MurNAc-6-P etherase</shortName>
        <ecNumber evidence="3">4.2.1.126</ecNumber>
    </recommendedName>
    <alternativeName>
        <fullName evidence="3">N-acetylmuramic acid 6-phosphate hydrolase</fullName>
    </alternativeName>
    <alternativeName>
        <fullName evidence="3">N-acetylmuramic acid 6-phosphate lyase</fullName>
    </alternativeName>
</protein>
<comment type="pathway">
    <text evidence="3">Amino-sugar metabolism; N-acetylmuramate degradation.</text>
</comment>